<keyword evidence="3" id="KW-0862">Zinc</keyword>
<evidence type="ECO:0000256" key="3">
    <source>
        <dbReference type="ARBA" id="ARBA00022833"/>
    </source>
</evidence>
<keyword evidence="7" id="KW-0539">Nucleus</keyword>
<dbReference type="GO" id="GO:0006351">
    <property type="term" value="P:DNA-templated transcription"/>
    <property type="evidence" value="ECO:0007669"/>
    <property type="project" value="InterPro"/>
</dbReference>
<dbReference type="Pfam" id="PF04082">
    <property type="entry name" value="Fungal_trans"/>
    <property type="match status" value="1"/>
</dbReference>
<dbReference type="SMART" id="SM00906">
    <property type="entry name" value="Fungal_trans"/>
    <property type="match status" value="1"/>
</dbReference>
<keyword evidence="2" id="KW-0479">Metal-binding</keyword>
<feature type="domain" description="Zn(2)-C6 fungal-type" evidence="9">
    <location>
        <begin position="77"/>
        <end position="107"/>
    </location>
</feature>
<keyword evidence="6" id="KW-0804">Transcription</keyword>
<feature type="compositionally biased region" description="Gly residues" evidence="8">
    <location>
        <begin position="1179"/>
        <end position="1192"/>
    </location>
</feature>
<feature type="region of interest" description="Disordered" evidence="8">
    <location>
        <begin position="211"/>
        <end position="259"/>
    </location>
</feature>
<keyword evidence="5" id="KW-0238">DNA-binding</keyword>
<dbReference type="GO" id="GO:0003677">
    <property type="term" value="F:DNA binding"/>
    <property type="evidence" value="ECO:0007669"/>
    <property type="project" value="UniProtKB-KW"/>
</dbReference>
<dbReference type="PROSITE" id="PS50048">
    <property type="entry name" value="ZN2_CY6_FUNGAL_2"/>
    <property type="match status" value="1"/>
</dbReference>
<feature type="region of interest" description="Disordered" evidence="8">
    <location>
        <begin position="835"/>
        <end position="883"/>
    </location>
</feature>
<dbReference type="InterPro" id="IPR036864">
    <property type="entry name" value="Zn2-C6_fun-type_DNA-bd_sf"/>
</dbReference>
<evidence type="ECO:0000256" key="7">
    <source>
        <dbReference type="ARBA" id="ARBA00023242"/>
    </source>
</evidence>
<dbReference type="Pfam" id="PF00172">
    <property type="entry name" value="Zn_clus"/>
    <property type="match status" value="1"/>
</dbReference>
<keyword evidence="4" id="KW-0805">Transcription regulation</keyword>
<sequence length="1566" mass="169596">MEPCSDSQAAAFSTPQTQTQKQPQPQPQPRVTSSTGSNGSLQWHGSATNIGGHSQLPPQPPSPQLGSDGKRQRVSRACDKCRRKKVKCDGKHPVCSNCEALGYTCTYLDATKKRGPPKGYIEAIENRLHKLEELLRGLVLSDSSAARYVYDTLHGPNSGIAAAAIADPSGVLFGSMTMTDLKAQAFQSPQRPIQLSQRSCDDSVMHADTHDPPCAEHDRHDGHFAAADKSPSSHAPYAEPLHNTHGQMPFKSAPPPDCPDSECAGNDCAHHLTHLEKRVGHLTLDPTGSLRYLGDSSGWYIIDHNLVSLETTPRLKKGPDGAFRWPPITTIPPREGEAADALGITSASTANATSTTTDAAAVAVSASARPGQIPGLAAGRNSSHSPSIATSEQPSDSNNTAENNATDSSQSTKPAACAPCVVTVPRNIPPCGKPPMPDLDEHISLLSLYFRYVHPVFPILCKSYFIPRVLDKERPPTPALMSAVYAAASTYKTREAKNKDELARVRIQMALHFQRAKLYLDEQYTHNSIATILTLLLMSVYEQGTMSTRSWLYSGMATRKAYDLGLHRDMGVAKHSDLNFVSKKEVQIRLRAWWGCYIMDIMVSATLGRPTTIRDFTFDAPFPENYGSDDDELLVHSFLDMDASDTSLGRYADESLAQQAQYPWQRKQPESSKGGVKHPCNPPAKPHAAVAVAERMRDYVALTVGDTDSDASDNELEENLGERQPLKEKPFGVYYLNLLHIFGHVLTEMYTCKPNRNYVKKYCFYDLHSRTERLIALDHELRQWLESLPPELQYTVDDILAARPARCVYIALIHLVYHTAMILLHRPFISRLGDPHQPAQQHCSPSSANSDKQEYASASTPTSENLSGTEGTTDKSHTARPSVLSPLPSHSICTVSAQMISLIGQAIIQDSRIFIMPFLTFMMFTAGTMHLNNVIVAADSWIARRFLKRTLNVMSRLGAHWQVSYKCYTMLNTLVRANRIGLDQVIEDDEAGIRVIKERYREIAQLSQLVYEERFLYREWPSSDRSGHVQSSEPPLRSKAHQDANNEQSGSRHTSDLSSNPNPPSNLNTISRQGSHTTGYKDSVVSADKSSYANSQVPFGQSHVADPLQGENVQQPVLDSFDRMDVSDSSELPRASVCSTVPKNKPFMWPEQMQKMENTGILLSKEEDMNGISTLDSNAGGGGGGGGGGSRSGGNRNVHNAHLHQNVSSTASTAAYRPENLHGQRLPMYMRIPQLRRFVDANGQTIVPASPYTSVTLSNDLATSSSLGQGGSISSANAPVSSMQYSGEQGQHALSAASLSLGQFVPSLEFFANAEFPLGIGGPNGQASLVIPQAMAAHNNGANLFSALGSSSQQQQGFIANPPTMPSKSTTAASSVSASAPSIEYSNPPFMFYSGGTRDTAGGGFSDTSLLATLASENSIFVANSSSSRHGNDIEAEAANADSRPTPASLGFSGMLIDDDVIRNLPFSGPVSCDLGLGGMESLSSIILRGSNAEPGVANSLSMALDQNTELPPAGEATEATATMPAGNATSKEDGASAETPWKNYVNQVIRIFDNNGALNEGNNRQ</sequence>
<dbReference type="CDD" id="cd00067">
    <property type="entry name" value="GAL4"/>
    <property type="match status" value="1"/>
</dbReference>
<dbReference type="InterPro" id="IPR051615">
    <property type="entry name" value="Transcr_Regulatory_Elem"/>
</dbReference>
<feature type="region of interest" description="Disordered" evidence="8">
    <location>
        <begin position="1520"/>
        <end position="1540"/>
    </location>
</feature>
<evidence type="ECO:0000256" key="2">
    <source>
        <dbReference type="ARBA" id="ARBA00022723"/>
    </source>
</evidence>
<feature type="region of interest" description="Disordered" evidence="8">
    <location>
        <begin position="1171"/>
        <end position="1199"/>
    </location>
</feature>
<feature type="compositionally biased region" description="Low complexity" evidence="8">
    <location>
        <begin position="14"/>
        <end position="23"/>
    </location>
</feature>
<feature type="compositionally biased region" description="Polar residues" evidence="8">
    <location>
        <begin position="380"/>
        <end position="413"/>
    </location>
</feature>
<dbReference type="SMART" id="SM00066">
    <property type="entry name" value="GAL4"/>
    <property type="match status" value="1"/>
</dbReference>
<evidence type="ECO:0000256" key="5">
    <source>
        <dbReference type="ARBA" id="ARBA00023125"/>
    </source>
</evidence>
<dbReference type="InterPro" id="IPR001138">
    <property type="entry name" value="Zn2Cys6_DnaBD"/>
</dbReference>
<accession>A0A9W8G459</accession>
<feature type="region of interest" description="Disordered" evidence="8">
    <location>
        <begin position="659"/>
        <end position="684"/>
    </location>
</feature>
<comment type="subcellular location">
    <subcellularLocation>
        <location evidence="1">Nucleus</location>
    </subcellularLocation>
</comment>
<feature type="compositionally biased region" description="Basic and acidic residues" evidence="8">
    <location>
        <begin position="211"/>
        <end position="223"/>
    </location>
</feature>
<dbReference type="SUPFAM" id="SSF57701">
    <property type="entry name" value="Zn2/Cys6 DNA-binding domain"/>
    <property type="match status" value="1"/>
</dbReference>
<gene>
    <name evidence="10" type="ORF">GGI25_004609</name>
</gene>
<evidence type="ECO:0000256" key="4">
    <source>
        <dbReference type="ARBA" id="ARBA00023015"/>
    </source>
</evidence>
<dbReference type="PANTHER" id="PTHR31313">
    <property type="entry name" value="TY1 ENHANCER ACTIVATOR"/>
    <property type="match status" value="1"/>
</dbReference>
<protein>
    <recommendedName>
        <fullName evidence="9">Zn(2)-C6 fungal-type domain-containing protein</fullName>
    </recommendedName>
</protein>
<feature type="compositionally biased region" description="Polar residues" evidence="8">
    <location>
        <begin position="1043"/>
        <end position="1052"/>
    </location>
</feature>
<evidence type="ECO:0000259" key="9">
    <source>
        <dbReference type="PROSITE" id="PS50048"/>
    </source>
</evidence>
<feature type="compositionally biased region" description="Polar residues" evidence="8">
    <location>
        <begin position="30"/>
        <end position="52"/>
    </location>
</feature>
<dbReference type="InterPro" id="IPR007219">
    <property type="entry name" value="XnlR_reg_dom"/>
</dbReference>
<reference evidence="10" key="1">
    <citation type="submission" date="2022-07" db="EMBL/GenBank/DDBJ databases">
        <title>Phylogenomic reconstructions and comparative analyses of Kickxellomycotina fungi.</title>
        <authorList>
            <person name="Reynolds N.K."/>
            <person name="Stajich J.E."/>
            <person name="Barry K."/>
            <person name="Grigoriev I.V."/>
            <person name="Crous P."/>
            <person name="Smith M.E."/>
        </authorList>
    </citation>
    <scope>NUCLEOTIDE SEQUENCE</scope>
    <source>
        <strain evidence="10">NRRL 3115</strain>
    </source>
</reference>
<feature type="compositionally biased region" description="Polar residues" evidence="8">
    <location>
        <begin position="1067"/>
        <end position="1080"/>
    </location>
</feature>
<dbReference type="Gene3D" id="4.10.240.10">
    <property type="entry name" value="Zn(2)-C6 fungal-type DNA-binding domain"/>
    <property type="match status" value="1"/>
</dbReference>
<proteinExistence type="predicted"/>
<dbReference type="PANTHER" id="PTHR31313:SF81">
    <property type="entry name" value="TY1 ENHANCER ACTIVATOR"/>
    <property type="match status" value="1"/>
</dbReference>
<evidence type="ECO:0000256" key="6">
    <source>
        <dbReference type="ARBA" id="ARBA00023163"/>
    </source>
</evidence>
<dbReference type="GO" id="GO:0000981">
    <property type="term" value="F:DNA-binding transcription factor activity, RNA polymerase II-specific"/>
    <property type="evidence" value="ECO:0007669"/>
    <property type="project" value="InterPro"/>
</dbReference>
<feature type="compositionally biased region" description="Polar residues" evidence="8">
    <location>
        <begin position="838"/>
        <end position="871"/>
    </location>
</feature>
<feature type="region of interest" description="Disordered" evidence="8">
    <location>
        <begin position="1022"/>
        <end position="1082"/>
    </location>
</feature>
<evidence type="ECO:0000313" key="10">
    <source>
        <dbReference type="EMBL" id="KAJ2673624.1"/>
    </source>
</evidence>
<feature type="region of interest" description="Disordered" evidence="8">
    <location>
        <begin position="1"/>
        <end position="73"/>
    </location>
</feature>
<feature type="compositionally biased region" description="Polar residues" evidence="8">
    <location>
        <begin position="1"/>
        <end position="13"/>
    </location>
</feature>
<dbReference type="PROSITE" id="PS00463">
    <property type="entry name" value="ZN2_CY6_FUNGAL_1"/>
    <property type="match status" value="1"/>
</dbReference>
<dbReference type="EMBL" id="JANBTW010000065">
    <property type="protein sequence ID" value="KAJ2673624.1"/>
    <property type="molecule type" value="Genomic_DNA"/>
</dbReference>
<comment type="caution">
    <text evidence="10">The sequence shown here is derived from an EMBL/GenBank/DDBJ whole genome shotgun (WGS) entry which is preliminary data.</text>
</comment>
<evidence type="ECO:0000313" key="11">
    <source>
        <dbReference type="Proteomes" id="UP001151518"/>
    </source>
</evidence>
<feature type="region of interest" description="Disordered" evidence="8">
    <location>
        <begin position="372"/>
        <end position="413"/>
    </location>
</feature>
<dbReference type="GO" id="GO:0005634">
    <property type="term" value="C:nucleus"/>
    <property type="evidence" value="ECO:0007669"/>
    <property type="project" value="UniProtKB-SubCell"/>
</dbReference>
<dbReference type="Proteomes" id="UP001151518">
    <property type="component" value="Unassembled WGS sequence"/>
</dbReference>
<dbReference type="GO" id="GO:0008270">
    <property type="term" value="F:zinc ion binding"/>
    <property type="evidence" value="ECO:0007669"/>
    <property type="project" value="InterPro"/>
</dbReference>
<name>A0A9W8G459_9FUNG</name>
<evidence type="ECO:0000256" key="1">
    <source>
        <dbReference type="ARBA" id="ARBA00004123"/>
    </source>
</evidence>
<evidence type="ECO:0000256" key="8">
    <source>
        <dbReference type="SAM" id="MobiDB-lite"/>
    </source>
</evidence>
<dbReference type="OrthoDB" id="2406834at2759"/>
<dbReference type="CDD" id="cd12148">
    <property type="entry name" value="fungal_TF_MHR"/>
    <property type="match status" value="1"/>
</dbReference>
<organism evidence="10 11">
    <name type="scientific">Coemansia spiralis</name>
    <dbReference type="NCBI Taxonomy" id="417178"/>
    <lineage>
        <taxon>Eukaryota</taxon>
        <taxon>Fungi</taxon>
        <taxon>Fungi incertae sedis</taxon>
        <taxon>Zoopagomycota</taxon>
        <taxon>Kickxellomycotina</taxon>
        <taxon>Kickxellomycetes</taxon>
        <taxon>Kickxellales</taxon>
        <taxon>Kickxellaceae</taxon>
        <taxon>Coemansia</taxon>
    </lineage>
</organism>